<proteinExistence type="predicted"/>
<keyword evidence="3" id="KW-1185">Reference proteome</keyword>
<keyword evidence="1" id="KW-0812">Transmembrane</keyword>
<evidence type="ECO:0000313" key="3">
    <source>
        <dbReference type="Proteomes" id="UP000198858"/>
    </source>
</evidence>
<gene>
    <name evidence="2" type="ORF">SAMN04488552_0889</name>
</gene>
<evidence type="ECO:0000313" key="2">
    <source>
        <dbReference type="EMBL" id="SDR75732.1"/>
    </source>
</evidence>
<sequence>MDTQAHNAAGFHEGMMVSDLRQNTSINFINTLRENELITISRRGEIRLTPKGKIASKLGVKNYLRLENTEKQLFEEEIQSIKVESRGLLMIFGGMFISLLLIIGFWVIELKAI</sequence>
<keyword evidence="1" id="KW-1133">Transmembrane helix</keyword>
<protein>
    <submittedName>
        <fullName evidence="2">Uncharacterized protein</fullName>
    </submittedName>
</protein>
<organism evidence="2 3">
    <name type="scientific">Christiangramia echinicola</name>
    <dbReference type="NCBI Taxonomy" id="279359"/>
    <lineage>
        <taxon>Bacteria</taxon>
        <taxon>Pseudomonadati</taxon>
        <taxon>Bacteroidota</taxon>
        <taxon>Flavobacteriia</taxon>
        <taxon>Flavobacteriales</taxon>
        <taxon>Flavobacteriaceae</taxon>
        <taxon>Christiangramia</taxon>
    </lineage>
</organism>
<dbReference type="EMBL" id="LT629745">
    <property type="protein sequence ID" value="SDR75732.1"/>
    <property type="molecule type" value="Genomic_DNA"/>
</dbReference>
<dbReference type="AlphaFoldDB" id="A0A1H1LN53"/>
<feature type="transmembrane region" description="Helical" evidence="1">
    <location>
        <begin position="88"/>
        <end position="108"/>
    </location>
</feature>
<dbReference type="Proteomes" id="UP000198858">
    <property type="component" value="Chromosome I"/>
</dbReference>
<keyword evidence="1" id="KW-0472">Membrane</keyword>
<dbReference type="RefSeq" id="WP_089661452.1">
    <property type="nucleotide sequence ID" value="NZ_LT629745.1"/>
</dbReference>
<accession>A0A1H1LN53</accession>
<name>A0A1H1LN53_9FLAO</name>
<reference evidence="2 3" key="1">
    <citation type="submission" date="2016-10" db="EMBL/GenBank/DDBJ databases">
        <authorList>
            <person name="Varghese N."/>
            <person name="Submissions S."/>
        </authorList>
    </citation>
    <scope>NUCLEOTIDE SEQUENCE [LARGE SCALE GENOMIC DNA]</scope>
    <source>
        <strain evidence="2 3">Mar_2010_102</strain>
    </source>
</reference>
<evidence type="ECO:0000256" key="1">
    <source>
        <dbReference type="SAM" id="Phobius"/>
    </source>
</evidence>